<dbReference type="InterPro" id="IPR017853">
    <property type="entry name" value="GH"/>
</dbReference>
<feature type="domain" description="DUF5060" evidence="3">
    <location>
        <begin position="36"/>
        <end position="98"/>
    </location>
</feature>
<evidence type="ECO:0000259" key="2">
    <source>
        <dbReference type="Pfam" id="PF13204"/>
    </source>
</evidence>
<accession>A0A5K7X4S4</accession>
<evidence type="ECO:0000313" key="4">
    <source>
        <dbReference type="EMBL" id="BBO31395.1"/>
    </source>
</evidence>
<feature type="chain" id="PRO_5025008491" description="Endoglucanase" evidence="1">
    <location>
        <begin position="26"/>
        <end position="734"/>
    </location>
</feature>
<dbReference type="KEGG" id="lpav:PLANPX_1007"/>
<dbReference type="SUPFAM" id="SSF51445">
    <property type="entry name" value="(Trans)glycosidases"/>
    <property type="match status" value="1"/>
</dbReference>
<name>A0A5K7X4S4_9BACT</name>
<feature type="signal peptide" evidence="1">
    <location>
        <begin position="1"/>
        <end position="25"/>
    </location>
</feature>
<dbReference type="Pfam" id="PF13204">
    <property type="entry name" value="Apiosidase"/>
    <property type="match status" value="1"/>
</dbReference>
<dbReference type="InterPro" id="IPR032260">
    <property type="entry name" value="DUF5060"/>
</dbReference>
<dbReference type="EMBL" id="AP021861">
    <property type="protein sequence ID" value="BBO31395.1"/>
    <property type="molecule type" value="Genomic_DNA"/>
</dbReference>
<keyword evidence="5" id="KW-1185">Reference proteome</keyword>
<evidence type="ECO:0000256" key="1">
    <source>
        <dbReference type="SAM" id="SignalP"/>
    </source>
</evidence>
<dbReference type="InterPro" id="IPR025277">
    <property type="entry name" value="Apiosidase-like_cat_dom"/>
</dbReference>
<dbReference type="Gene3D" id="3.20.20.80">
    <property type="entry name" value="Glycosidases"/>
    <property type="match status" value="1"/>
</dbReference>
<reference evidence="5" key="1">
    <citation type="submission" date="2019-10" db="EMBL/GenBank/DDBJ databases">
        <title>Lacipirellula parvula gen. nov., sp. nov., representing a lineage of planctomycetes widespread in freshwater anoxic habitats, and description of the family Lacipirellulaceae.</title>
        <authorList>
            <person name="Dedysh S.N."/>
            <person name="Kulichevskaya I.S."/>
            <person name="Beletsky A.V."/>
            <person name="Rakitin A.L."/>
            <person name="Mardanov A.V."/>
            <person name="Ivanova A.A."/>
            <person name="Saltykova V.X."/>
            <person name="Rijpstra W.I.C."/>
            <person name="Sinninghe Damste J.S."/>
            <person name="Ravin N.V."/>
        </authorList>
    </citation>
    <scope>NUCLEOTIDE SEQUENCE [LARGE SCALE GENOMIC DNA]</scope>
    <source>
        <strain evidence="5">PX69</strain>
    </source>
</reference>
<dbReference type="InterPro" id="IPR013783">
    <property type="entry name" value="Ig-like_fold"/>
</dbReference>
<dbReference type="PANTHER" id="PTHR37836:SF2">
    <property type="entry name" value="DUF4038 DOMAIN-CONTAINING PROTEIN"/>
    <property type="match status" value="1"/>
</dbReference>
<dbReference type="InterPro" id="IPR008979">
    <property type="entry name" value="Galactose-bd-like_sf"/>
</dbReference>
<feature type="domain" description="Apiosidase-like catalytic" evidence="2">
    <location>
        <begin position="134"/>
        <end position="466"/>
    </location>
</feature>
<dbReference type="Gene3D" id="2.60.120.260">
    <property type="entry name" value="Galactose-binding domain-like"/>
    <property type="match status" value="1"/>
</dbReference>
<dbReference type="SUPFAM" id="SSF49785">
    <property type="entry name" value="Galactose-binding domain-like"/>
    <property type="match status" value="1"/>
</dbReference>
<dbReference type="PANTHER" id="PTHR37836">
    <property type="entry name" value="LMO1036 PROTEIN"/>
    <property type="match status" value="1"/>
</dbReference>
<proteinExistence type="predicted"/>
<evidence type="ECO:0000313" key="5">
    <source>
        <dbReference type="Proteomes" id="UP000326837"/>
    </source>
</evidence>
<organism evidence="4 5">
    <name type="scientific">Lacipirellula parvula</name>
    <dbReference type="NCBI Taxonomy" id="2650471"/>
    <lineage>
        <taxon>Bacteria</taxon>
        <taxon>Pseudomonadati</taxon>
        <taxon>Planctomycetota</taxon>
        <taxon>Planctomycetia</taxon>
        <taxon>Pirellulales</taxon>
        <taxon>Lacipirellulaceae</taxon>
        <taxon>Lacipirellula</taxon>
    </lineage>
</organism>
<gene>
    <name evidence="4" type="ORF">PLANPX_1007</name>
</gene>
<evidence type="ECO:0000259" key="3">
    <source>
        <dbReference type="Pfam" id="PF16586"/>
    </source>
</evidence>
<dbReference type="AlphaFoldDB" id="A0A5K7X4S4"/>
<dbReference type="Gene3D" id="2.60.40.10">
    <property type="entry name" value="Immunoglobulins"/>
    <property type="match status" value="1"/>
</dbReference>
<dbReference type="Proteomes" id="UP000326837">
    <property type="component" value="Chromosome"/>
</dbReference>
<keyword evidence="1" id="KW-0732">Signal</keyword>
<protein>
    <recommendedName>
        <fullName evidence="6">Endoglucanase</fullName>
    </recommendedName>
</protein>
<evidence type="ECO:0008006" key="6">
    <source>
        <dbReference type="Google" id="ProtNLM"/>
    </source>
</evidence>
<dbReference type="RefSeq" id="WP_152097550.1">
    <property type="nucleotide sequence ID" value="NZ_AP021861.1"/>
</dbReference>
<dbReference type="Pfam" id="PF16586">
    <property type="entry name" value="DUF5060"/>
    <property type="match status" value="1"/>
</dbReference>
<sequence>MAIAHVLRTGFALLFCLVQCASASAEIVAAGYANGVIEVTFTAEQTYADPFNDVTLDLIVTDPQGGTKRLPAYWAGGNEWRGRYSSPIVGTHRVRTECNQESDKGLHGVAREIAIAPYAGDNPLYIHGPLRAATDRRTLEHADGTPFFWLADTWWMGLSGRMQRDEARTLADDRRAKGFNVVQIVMGPPPDSHPFDPRSANGGGFAWEKDYAAMRPEYYDEADQKINDLLERGFVPCMVGMWGYHIEFMGVERAKQHWRYLIARYGAMPVVWCAAGEANLPWYLAPGFPFDDREQVTEWTEVLRYIRETDPYHRLLTIHPTGFGWSGRYATDDVNLLDFDLLQTPHGQRDAVDTTVGKVRESYAAAPTMPVIDGEAAYEMINGSLPTRWTRQMFWLCMTNGAAGHTYGANGIWQCNRPGDPHGPSPQHPAGGTGYGTIPWNEAMRLPGSTQVGLGKKLFEQFEWWKFEPAHDSVGYANSLSLQPSQWGEWIWFHEGEPQVDAPLAKRYFRKAFKLPADAAIKRATLWLAVDDRGVASLNGRQVAATSDWRSPAPVDVTSAVKPGRNVLAVEGENLASQVTANPAGLMACLEIELADGQKIVVKSDESWRSAQELSGENSAWTAADFDDSLWRSVAELAAYGDAPWGAFTQPATYGPYATGIEGKVRVIYVPESRPIEIRSLPPKATHTAFVFDPVSGQQIDLGTLAPNDQGLAVVAKPALDSDAEDWVLVIRSR</sequence>